<accession>A0A0D2AFM4</accession>
<evidence type="ECO:0000313" key="8">
    <source>
        <dbReference type="EMBL" id="KIW38956.1"/>
    </source>
</evidence>
<evidence type="ECO:0000256" key="6">
    <source>
        <dbReference type="PROSITE-ProRule" id="PRU00221"/>
    </source>
</evidence>
<dbReference type="PANTHER" id="PTHR22852">
    <property type="entry name" value="LETHAL 2 DENTICLELESS PROTEIN RETINOIC ACID-REGULATED NUCLEAR MATRIX-ASSOCIATED PROTEIN"/>
    <property type="match status" value="1"/>
</dbReference>
<dbReference type="SMART" id="SM00320">
    <property type="entry name" value="WD40"/>
    <property type="match status" value="6"/>
</dbReference>
<dbReference type="PROSITE" id="PS50082">
    <property type="entry name" value="WD_REPEATS_2"/>
    <property type="match status" value="3"/>
</dbReference>
<dbReference type="STRING" id="215243.A0A0D2AFM4"/>
<keyword evidence="9" id="KW-1185">Reference proteome</keyword>
<feature type="compositionally biased region" description="Basic residues" evidence="7">
    <location>
        <begin position="27"/>
        <end position="36"/>
    </location>
</feature>
<keyword evidence="4" id="KW-0833">Ubl conjugation pathway</keyword>
<dbReference type="GeneID" id="27360850"/>
<dbReference type="InterPro" id="IPR001680">
    <property type="entry name" value="WD40_rpt"/>
</dbReference>
<dbReference type="InterPro" id="IPR019775">
    <property type="entry name" value="WD40_repeat_CS"/>
</dbReference>
<dbReference type="EMBL" id="KN847340">
    <property type="protein sequence ID" value="KIW38956.1"/>
    <property type="molecule type" value="Genomic_DNA"/>
</dbReference>
<proteinExistence type="inferred from homology"/>
<evidence type="ECO:0000256" key="2">
    <source>
        <dbReference type="ARBA" id="ARBA00022574"/>
    </source>
</evidence>
<dbReference type="OrthoDB" id="2096344at2759"/>
<feature type="compositionally biased region" description="Low complexity" evidence="7">
    <location>
        <begin position="594"/>
        <end position="603"/>
    </location>
</feature>
<evidence type="ECO:0000256" key="7">
    <source>
        <dbReference type="SAM" id="MobiDB-lite"/>
    </source>
</evidence>
<feature type="compositionally biased region" description="Polar residues" evidence="7">
    <location>
        <begin position="440"/>
        <end position="449"/>
    </location>
</feature>
<dbReference type="InterPro" id="IPR036322">
    <property type="entry name" value="WD40_repeat_dom_sf"/>
</dbReference>
<sequence length="687" mass="76840">MVMERTPERPSHGDTVTFAVPEDTVRSPRRSSRVKKNPSVTPRRFNKFFTPRARNLQRAVRSSRRALHDLSAASLNSRADNTHRPNKRRRISFSSVPSLPSSPIRKDSSSLVARPNVEVQDLMPAPEACADCFDTEYEDEDEDEDEEILGTTRAFPAPLKPYPTISTSAAALSRRLGVRSRIVEAKDSNLWQHETANFYSSADDFYSYNRQVASLPFCATGFKTVSLVAVGDEDGTVRIHDACSQAQSYNEVFLHMHPHDNAIMDLELSEDDALLATASGDQTCRIVDMKQQVSTHTLVGHTGSIKRVQFQPGSGNHVLATCSRDGSICLWDLRCAKAKGSTMFQELRRESAAFLENSREVNTINDIRDAHTAARNGSLSKGRRQQIPISARNDFAVTTCAFISASRPHLLASASENDAIIKLWDMRTSYKQRSGRPNPISATLEPQSHQNHRQFGVTSIAMSSDGSRLYSLCRDHTIYAYSTAHLVLGSAPEMSLSSSTSRPARQPRQPIHGLGPLYGFRHPSLRLQTFYDKLAIRRTSDDQPHTEVLASGSSEECAVLFPTDERYFNRTTRRQPENATTLAQPRLRNTAPPSSSMSSNNNNKDAPLPIYYHGTALVNAHRKEVTAVAWTRNGNLVTTADDYTTRCWREDAAQARMLRLNSERDARRYQSGWADVPARYDDDDDEF</sequence>
<dbReference type="InterPro" id="IPR015943">
    <property type="entry name" value="WD40/YVTN_repeat-like_dom_sf"/>
</dbReference>
<dbReference type="Gene3D" id="2.130.10.10">
    <property type="entry name" value="YVTN repeat-like/Quinoprotein amine dehydrogenase"/>
    <property type="match status" value="2"/>
</dbReference>
<evidence type="ECO:0000256" key="1">
    <source>
        <dbReference type="ARBA" id="ARBA00004906"/>
    </source>
</evidence>
<evidence type="ECO:0000313" key="9">
    <source>
        <dbReference type="Proteomes" id="UP000053342"/>
    </source>
</evidence>
<evidence type="ECO:0000256" key="5">
    <source>
        <dbReference type="ARBA" id="ARBA00038344"/>
    </source>
</evidence>
<organism evidence="8 9">
    <name type="scientific">Exophiala oligosperma</name>
    <dbReference type="NCBI Taxonomy" id="215243"/>
    <lineage>
        <taxon>Eukaryota</taxon>
        <taxon>Fungi</taxon>
        <taxon>Dikarya</taxon>
        <taxon>Ascomycota</taxon>
        <taxon>Pezizomycotina</taxon>
        <taxon>Eurotiomycetes</taxon>
        <taxon>Chaetothyriomycetidae</taxon>
        <taxon>Chaetothyriales</taxon>
        <taxon>Herpotrichiellaceae</taxon>
        <taxon>Exophiala</taxon>
    </lineage>
</organism>
<dbReference type="VEuPathDB" id="FungiDB:PV06_08776"/>
<dbReference type="Pfam" id="PF00400">
    <property type="entry name" value="WD40"/>
    <property type="match status" value="4"/>
</dbReference>
<keyword evidence="3" id="KW-0677">Repeat</keyword>
<feature type="repeat" description="WD" evidence="6">
    <location>
        <begin position="618"/>
        <end position="648"/>
    </location>
</feature>
<comment type="pathway">
    <text evidence="1">Protein modification; protein ubiquitination.</text>
</comment>
<feature type="repeat" description="WD" evidence="6">
    <location>
        <begin position="298"/>
        <end position="341"/>
    </location>
</feature>
<dbReference type="GO" id="GO:0030674">
    <property type="term" value="F:protein-macromolecule adaptor activity"/>
    <property type="evidence" value="ECO:0007669"/>
    <property type="project" value="TreeGrafter"/>
</dbReference>
<dbReference type="PANTHER" id="PTHR22852:SF0">
    <property type="entry name" value="DENTICLELESS PROTEIN HOMOLOG"/>
    <property type="match status" value="1"/>
</dbReference>
<feature type="region of interest" description="Disordered" evidence="7">
    <location>
        <begin position="1"/>
        <end position="46"/>
    </location>
</feature>
<protein>
    <recommendedName>
        <fullName evidence="10">Anaphase-promoting complex subunit 4 WD40 domain-containing protein</fullName>
    </recommendedName>
</protein>
<gene>
    <name evidence="8" type="ORF">PV06_08776</name>
</gene>
<feature type="region of interest" description="Disordered" evidence="7">
    <location>
        <begin position="494"/>
        <end position="517"/>
    </location>
</feature>
<evidence type="ECO:0000256" key="3">
    <source>
        <dbReference type="ARBA" id="ARBA00022737"/>
    </source>
</evidence>
<evidence type="ECO:0000256" key="4">
    <source>
        <dbReference type="ARBA" id="ARBA00022786"/>
    </source>
</evidence>
<dbReference type="HOGENOM" id="CLU_018451_0_0_1"/>
<feature type="region of interest" description="Disordered" evidence="7">
    <location>
        <begin position="571"/>
        <end position="604"/>
    </location>
</feature>
<dbReference type="AlphaFoldDB" id="A0A0D2AFM4"/>
<feature type="region of interest" description="Disordered" evidence="7">
    <location>
        <begin position="71"/>
        <end position="110"/>
    </location>
</feature>
<dbReference type="PROSITE" id="PS50294">
    <property type="entry name" value="WD_REPEATS_REGION"/>
    <property type="match status" value="1"/>
</dbReference>
<dbReference type="GO" id="GO:0043161">
    <property type="term" value="P:proteasome-mediated ubiquitin-dependent protein catabolic process"/>
    <property type="evidence" value="ECO:0007669"/>
    <property type="project" value="TreeGrafter"/>
</dbReference>
<comment type="similarity">
    <text evidence="5">Belongs to the WD repeat cdt2 family.</text>
</comment>
<reference evidence="8 9" key="1">
    <citation type="submission" date="2015-01" db="EMBL/GenBank/DDBJ databases">
        <title>The Genome Sequence of Exophiala oligosperma CBS72588.</title>
        <authorList>
            <consortium name="The Broad Institute Genomics Platform"/>
            <person name="Cuomo C."/>
            <person name="de Hoog S."/>
            <person name="Gorbushina A."/>
            <person name="Stielow B."/>
            <person name="Teixiera M."/>
            <person name="Abouelleil A."/>
            <person name="Chapman S.B."/>
            <person name="Priest M."/>
            <person name="Young S.K."/>
            <person name="Wortman J."/>
            <person name="Nusbaum C."/>
            <person name="Birren B."/>
        </authorList>
    </citation>
    <scope>NUCLEOTIDE SEQUENCE [LARGE SCALE GENOMIC DNA]</scope>
    <source>
        <strain evidence="8 9">CBS 72588</strain>
    </source>
</reference>
<feature type="region of interest" description="Disordered" evidence="7">
    <location>
        <begin position="432"/>
        <end position="452"/>
    </location>
</feature>
<feature type="compositionally biased region" description="Basic and acidic residues" evidence="7">
    <location>
        <begin position="1"/>
        <end position="12"/>
    </location>
</feature>
<dbReference type="GO" id="GO:0005634">
    <property type="term" value="C:nucleus"/>
    <property type="evidence" value="ECO:0007669"/>
    <property type="project" value="TreeGrafter"/>
</dbReference>
<dbReference type="PROSITE" id="PS00678">
    <property type="entry name" value="WD_REPEATS_1"/>
    <property type="match status" value="1"/>
</dbReference>
<name>A0A0D2AFM4_9EURO</name>
<dbReference type="InterPro" id="IPR051865">
    <property type="entry name" value="WD-repeat_CDT2_adapter"/>
</dbReference>
<dbReference type="Proteomes" id="UP000053342">
    <property type="component" value="Unassembled WGS sequence"/>
</dbReference>
<feature type="compositionally biased region" description="Low complexity" evidence="7">
    <location>
        <begin position="92"/>
        <end position="103"/>
    </location>
</feature>
<dbReference type="RefSeq" id="XP_016259172.1">
    <property type="nucleotide sequence ID" value="XM_016410150.1"/>
</dbReference>
<dbReference type="SUPFAM" id="SSF50978">
    <property type="entry name" value="WD40 repeat-like"/>
    <property type="match status" value="1"/>
</dbReference>
<feature type="repeat" description="WD" evidence="6">
    <location>
        <begin position="256"/>
        <end position="297"/>
    </location>
</feature>
<evidence type="ECO:0008006" key="10">
    <source>
        <dbReference type="Google" id="ProtNLM"/>
    </source>
</evidence>
<keyword evidence="2 6" id="KW-0853">WD repeat</keyword>